<dbReference type="AlphaFoldDB" id="A0AAD1U5Q0"/>
<comment type="caution">
    <text evidence="1">The sequence shown here is derived from an EMBL/GenBank/DDBJ whole genome shotgun (WGS) entry which is preliminary data.</text>
</comment>
<name>A0AAD1U5Q0_EUPCR</name>
<proteinExistence type="predicted"/>
<keyword evidence="2" id="KW-1185">Reference proteome</keyword>
<protein>
    <submittedName>
        <fullName evidence="1">Uncharacterized protein</fullName>
    </submittedName>
</protein>
<evidence type="ECO:0000313" key="1">
    <source>
        <dbReference type="EMBL" id="CAI2360654.1"/>
    </source>
</evidence>
<dbReference type="Proteomes" id="UP001295684">
    <property type="component" value="Unassembled WGS sequence"/>
</dbReference>
<evidence type="ECO:0000313" key="2">
    <source>
        <dbReference type="Proteomes" id="UP001295684"/>
    </source>
</evidence>
<dbReference type="EMBL" id="CAMPGE010001853">
    <property type="protein sequence ID" value="CAI2360654.1"/>
    <property type="molecule type" value="Genomic_DNA"/>
</dbReference>
<gene>
    <name evidence="1" type="ORF">ECRASSUSDP1_LOCUS1958</name>
</gene>
<accession>A0AAD1U5Q0</accession>
<reference evidence="1" key="1">
    <citation type="submission" date="2023-07" db="EMBL/GenBank/DDBJ databases">
        <authorList>
            <consortium name="AG Swart"/>
            <person name="Singh M."/>
            <person name="Singh A."/>
            <person name="Seah K."/>
            <person name="Emmerich C."/>
        </authorList>
    </citation>
    <scope>NUCLEOTIDE SEQUENCE</scope>
    <source>
        <strain evidence="1">DP1</strain>
    </source>
</reference>
<sequence length="149" mass="16618">MNIFQHIDCDLSNEFIDENVTTSSVKTSIKLTKNMSNSPFNNAYKAQLVKASSCPVQGFAEYSSTPKSISKLKMMNQNSEGPCKEPVCVRVGLRDEIKSLLQKAIQIRNSSRYASEKQISCEGFNFEHNSSSSSSCHKVVTMEDVFAPY</sequence>
<organism evidence="1 2">
    <name type="scientific">Euplotes crassus</name>
    <dbReference type="NCBI Taxonomy" id="5936"/>
    <lineage>
        <taxon>Eukaryota</taxon>
        <taxon>Sar</taxon>
        <taxon>Alveolata</taxon>
        <taxon>Ciliophora</taxon>
        <taxon>Intramacronucleata</taxon>
        <taxon>Spirotrichea</taxon>
        <taxon>Hypotrichia</taxon>
        <taxon>Euplotida</taxon>
        <taxon>Euplotidae</taxon>
        <taxon>Moneuplotes</taxon>
    </lineage>
</organism>